<proteinExistence type="predicted"/>
<gene>
    <name evidence="3" type="ORF">P43SY_002777</name>
</gene>
<dbReference type="EMBL" id="JAKCXM010000001">
    <property type="protein sequence ID" value="KAJ0410445.1"/>
    <property type="molecule type" value="Genomic_DNA"/>
</dbReference>
<evidence type="ECO:0000313" key="3">
    <source>
        <dbReference type="EMBL" id="KAJ0410445.1"/>
    </source>
</evidence>
<sequence>MSKRKKGVSLEEKRERILKIYHESKEVYNLKEIEKLGAKAGVVLQTVKDVNQALVDDALVDFDKIGSGNYFWSFPSKLSQQRKRKLSELQQRHTAARERLDNVNQSIETQKAMRSDSRDPGSLRSVAALLRSYLSRHFGIAMHNIRYGVKWTSSMKKAVSNAAQTLKRNDMITKALLSLVAAATVATTVDAQSSAATVCASAAFQATTPTRLGTSPLNRTLSGLVPRRVGVVAWNAALAQTVDADDCASTLVLMDLWKATEQVSVSFAGRQISRQQQKQMNSPPDSKKYLFRCRKLVIMAREEVP</sequence>
<dbReference type="Proteomes" id="UP001209570">
    <property type="component" value="Unassembled WGS sequence"/>
</dbReference>
<name>A0AAD5MD00_PYTIN</name>
<organism evidence="3 4">
    <name type="scientific">Pythium insidiosum</name>
    <name type="common">Pythiosis disease agent</name>
    <dbReference type="NCBI Taxonomy" id="114742"/>
    <lineage>
        <taxon>Eukaryota</taxon>
        <taxon>Sar</taxon>
        <taxon>Stramenopiles</taxon>
        <taxon>Oomycota</taxon>
        <taxon>Peronosporomycetes</taxon>
        <taxon>Pythiales</taxon>
        <taxon>Pythiaceae</taxon>
        <taxon>Pythium</taxon>
    </lineage>
</organism>
<comment type="caution">
    <text evidence="3">The sequence shown here is derived from an EMBL/GenBank/DDBJ whole genome shotgun (WGS) entry which is preliminary data.</text>
</comment>
<evidence type="ECO:0000259" key="2">
    <source>
        <dbReference type="Pfam" id="PF03962"/>
    </source>
</evidence>
<evidence type="ECO:0000256" key="1">
    <source>
        <dbReference type="SAM" id="Coils"/>
    </source>
</evidence>
<protein>
    <recommendedName>
        <fullName evidence="2">Mnd1 HTH domain-containing protein</fullName>
    </recommendedName>
</protein>
<dbReference type="AlphaFoldDB" id="A0AAD5MD00"/>
<accession>A0AAD5MD00</accession>
<dbReference type="InterPro" id="IPR040453">
    <property type="entry name" value="Mnd1_HTH"/>
</dbReference>
<dbReference type="Pfam" id="PF03962">
    <property type="entry name" value="Mnd1"/>
    <property type="match status" value="1"/>
</dbReference>
<keyword evidence="4" id="KW-1185">Reference proteome</keyword>
<feature type="domain" description="Mnd1 HTH" evidence="2">
    <location>
        <begin position="17"/>
        <end position="75"/>
    </location>
</feature>
<keyword evidence="1" id="KW-0175">Coiled coil</keyword>
<evidence type="ECO:0000313" key="4">
    <source>
        <dbReference type="Proteomes" id="UP001209570"/>
    </source>
</evidence>
<feature type="coiled-coil region" evidence="1">
    <location>
        <begin position="79"/>
        <end position="106"/>
    </location>
</feature>
<reference evidence="3" key="1">
    <citation type="submission" date="2021-12" db="EMBL/GenBank/DDBJ databases">
        <title>Prjna785345.</title>
        <authorList>
            <person name="Rujirawat T."/>
            <person name="Krajaejun T."/>
        </authorList>
    </citation>
    <scope>NUCLEOTIDE SEQUENCE</scope>
    <source>
        <strain evidence="3">Pi057C3</strain>
    </source>
</reference>